<dbReference type="EMBL" id="HBGV01012485">
    <property type="protein sequence ID" value="CAD9500612.1"/>
    <property type="molecule type" value="Transcribed_RNA"/>
</dbReference>
<organism evidence="1">
    <name type="scientific">Helicotheca tamesis</name>
    <dbReference type="NCBI Taxonomy" id="374047"/>
    <lineage>
        <taxon>Eukaryota</taxon>
        <taxon>Sar</taxon>
        <taxon>Stramenopiles</taxon>
        <taxon>Ochrophyta</taxon>
        <taxon>Bacillariophyta</taxon>
        <taxon>Mediophyceae</taxon>
        <taxon>Lithodesmiophycidae</taxon>
        <taxon>Lithodesmiales</taxon>
        <taxon>Lithodesmiaceae</taxon>
        <taxon>Helicotheca</taxon>
    </lineage>
</organism>
<sequence>MKLQQVEPTNSTIDMLDQLKYTHCNGDVILVSFVESSSSADNTNSSPSSLMMWLDHLVVREKLSNLHIPSQICIPSDLRLVDQSTLEAELTQRLVQGGAYQRFRGSEAAARALSSRFVDDLFRNVEQVQIAISQEAWSNWFMGIAWDLTVLAHDPDSGRRWLLTITDTG</sequence>
<protein>
    <submittedName>
        <fullName evidence="1">Uncharacterized protein</fullName>
    </submittedName>
</protein>
<gene>
    <name evidence="1" type="ORF">HTAM1171_LOCUS7643</name>
</gene>
<evidence type="ECO:0000313" key="1">
    <source>
        <dbReference type="EMBL" id="CAD9500612.1"/>
    </source>
</evidence>
<name>A0A7S2HVC1_9STRA</name>
<accession>A0A7S2HVC1</accession>
<proteinExistence type="predicted"/>
<dbReference type="AlphaFoldDB" id="A0A7S2HVC1"/>
<reference evidence="1" key="1">
    <citation type="submission" date="2021-01" db="EMBL/GenBank/DDBJ databases">
        <authorList>
            <person name="Corre E."/>
            <person name="Pelletier E."/>
            <person name="Niang G."/>
            <person name="Scheremetjew M."/>
            <person name="Finn R."/>
            <person name="Kale V."/>
            <person name="Holt S."/>
            <person name="Cochrane G."/>
            <person name="Meng A."/>
            <person name="Brown T."/>
            <person name="Cohen L."/>
        </authorList>
    </citation>
    <scope>NUCLEOTIDE SEQUENCE</scope>
    <source>
        <strain evidence="1">CCMP826</strain>
    </source>
</reference>